<reference evidence="1 2" key="1">
    <citation type="journal article" date="2012" name="BMC Genomics">
        <title>Comparative genomics of the classical Bordetella subspecies: the evolution and exchange of virulence-associated diversity amongst closely related pathogens.</title>
        <authorList>
            <person name="Park J."/>
            <person name="Zhang Y."/>
            <person name="Buboltz A.M."/>
            <person name="Zhang X."/>
            <person name="Schuster S.C."/>
            <person name="Ahuja U."/>
            <person name="Liu M."/>
            <person name="Miller J.F."/>
            <person name="Sebaihia M."/>
            <person name="Bentley S.D."/>
            <person name="Parkhill J."/>
            <person name="Harvill E.T."/>
        </authorList>
    </citation>
    <scope>NUCLEOTIDE SEQUENCE [LARGE SCALE GENOMIC DNA]</scope>
    <source>
        <strain evidence="2">ATCC 9797 / DSM 5571 / CCUG 30873 / LMG 14455 / NCTC 10739 / 18323</strain>
    </source>
</reference>
<protein>
    <submittedName>
        <fullName evidence="1">Uncharacterized protein</fullName>
    </submittedName>
</protein>
<dbReference type="Proteomes" id="UP000005250">
    <property type="component" value="Chromosome"/>
</dbReference>
<dbReference type="AlphaFoldDB" id="A0A0T7CT37"/>
<keyword evidence="2" id="KW-1185">Reference proteome</keyword>
<proteinExistence type="predicted"/>
<dbReference type="EMBL" id="HE965805">
    <property type="protein sequence ID" value="CCJ64669.1"/>
    <property type="molecule type" value="Genomic_DNA"/>
</dbReference>
<evidence type="ECO:0000313" key="2">
    <source>
        <dbReference type="Proteomes" id="UP000005250"/>
    </source>
</evidence>
<dbReference type="KEGG" id="bper:BN118_3244"/>
<sequence>MRRDAPAPPPGDPSMRSEVTVVFDARRTVDLSVDVEPSVQAAAAARDWFDSAWEMLGCEPLRPSGKVLLLDKILGVADALGYDTLSGDAKESREFAEQAALALGKARIVVDLPGLMVGH</sequence>
<name>A0A0T7CT37_BORP1</name>
<evidence type="ECO:0000313" key="1">
    <source>
        <dbReference type="EMBL" id="CCJ64669.1"/>
    </source>
</evidence>
<accession>A0A0T7CT37</accession>
<gene>
    <name evidence="1" type="ordered locus">BN118_3244</name>
</gene>
<dbReference type="HOGENOM" id="CLU_176120_0_0_4"/>
<organism evidence="1 2">
    <name type="scientific">Bordetella pertussis (strain ATCC 9797 / DSM 5571 / CCUG 30873 / LMG 14455 / NCTC 10739 / 18323)</name>
    <dbReference type="NCBI Taxonomy" id="568706"/>
    <lineage>
        <taxon>Bacteria</taxon>
        <taxon>Pseudomonadati</taxon>
        <taxon>Pseudomonadota</taxon>
        <taxon>Betaproteobacteria</taxon>
        <taxon>Burkholderiales</taxon>
        <taxon>Alcaligenaceae</taxon>
        <taxon>Bordetella</taxon>
    </lineage>
</organism>
<dbReference type="eggNOG" id="ENOG5032ZIZ">
    <property type="taxonomic scope" value="Bacteria"/>
</dbReference>